<sequence>MFSFVEVVEPPSLKIVKTELDMAMSNTQVPDPTAVVTQQPEKEKSVIKSVILNETYIFNMTALKSTQSRIQNKENKACYRQDCSAAGCKIDRTILSVGQTYISKDEMKEATRTGVEEEQGGNIFNSIMLLRAPSNLTLNVSRHGASTTSLGNLFQCFTTLIVKNVFLISTLNLPSFSLKPLPLVLSQQALLKSLLPSFFSSCALAFLTPSLHNQAASLYSSQDTCLCFHCLCISFLPFSLTSRSRLIHASLLPSLPDLLHLELLCFMESIFKDLLVLFCSFVPEGSCPGFLLTNSLKSWHFAFLKFRVLTLLFALPISLRTANATDETNHPVETARADTLVTPTACRKDKAMGTHKHQQRLVQLGPHPRRQQLAHADKDYSIIYRPDERKGSLKFFLNTYLEAPGCQHSPLALGRQPHWLPTTPPA</sequence>
<gene>
    <name evidence="1" type="ORF">QYF61_024071</name>
</gene>
<accession>A0AAN7PTL7</accession>
<feature type="non-terminal residue" evidence="1">
    <location>
        <position position="426"/>
    </location>
</feature>
<keyword evidence="2" id="KW-1185">Reference proteome</keyword>
<proteinExistence type="predicted"/>
<dbReference type="Proteomes" id="UP001333110">
    <property type="component" value="Unassembled WGS sequence"/>
</dbReference>
<name>A0AAN7PTL7_MYCAM</name>
<reference evidence="1 2" key="1">
    <citation type="journal article" date="2023" name="J. Hered.">
        <title>Chromosome-level genome of the wood stork (Mycteria americana) provides insight into avian chromosome evolution.</title>
        <authorList>
            <person name="Flamio R. Jr."/>
            <person name="Ramstad K.M."/>
        </authorList>
    </citation>
    <scope>NUCLEOTIDE SEQUENCE [LARGE SCALE GENOMIC DNA]</scope>
    <source>
        <strain evidence="1">JAX WOST 10</strain>
    </source>
</reference>
<dbReference type="AlphaFoldDB" id="A0AAN7PTL7"/>
<comment type="caution">
    <text evidence="1">The sequence shown here is derived from an EMBL/GenBank/DDBJ whole genome shotgun (WGS) entry which is preliminary data.</text>
</comment>
<evidence type="ECO:0000313" key="2">
    <source>
        <dbReference type="Proteomes" id="UP001333110"/>
    </source>
</evidence>
<protein>
    <submittedName>
        <fullName evidence="1">Uncharacterized protein</fullName>
    </submittedName>
</protein>
<organism evidence="1 2">
    <name type="scientific">Mycteria americana</name>
    <name type="common">Wood stork</name>
    <dbReference type="NCBI Taxonomy" id="33587"/>
    <lineage>
        <taxon>Eukaryota</taxon>
        <taxon>Metazoa</taxon>
        <taxon>Chordata</taxon>
        <taxon>Craniata</taxon>
        <taxon>Vertebrata</taxon>
        <taxon>Euteleostomi</taxon>
        <taxon>Archelosauria</taxon>
        <taxon>Archosauria</taxon>
        <taxon>Dinosauria</taxon>
        <taxon>Saurischia</taxon>
        <taxon>Theropoda</taxon>
        <taxon>Coelurosauria</taxon>
        <taxon>Aves</taxon>
        <taxon>Neognathae</taxon>
        <taxon>Neoaves</taxon>
        <taxon>Aequornithes</taxon>
        <taxon>Ciconiiformes</taxon>
        <taxon>Ciconiidae</taxon>
        <taxon>Mycteria</taxon>
    </lineage>
</organism>
<dbReference type="EMBL" id="JAUNZN010000002">
    <property type="protein sequence ID" value="KAK4828156.1"/>
    <property type="molecule type" value="Genomic_DNA"/>
</dbReference>
<evidence type="ECO:0000313" key="1">
    <source>
        <dbReference type="EMBL" id="KAK4828156.1"/>
    </source>
</evidence>